<sequence>MGRSDGRVLPLRAGGTGMDRQGRWRWAGRSPLFTGHRWGHALQDERLFPYGHARDADWRQALTAALEMAGPRVRNGTLGFLYVSDAFESDLPEILSALRQESGVPHWTGCVGIGICAMAQEYLDEPALAFMVTDFPEAEFRLFDEMEPHPSGTSLTVGAGRPAYFAIVHGDAQTPDLPDLVADFAGRMSSGFVTGGISSSRARNAQIADKVVHGGLSGVAFSERVAIATRLTQGCSPIGPTHRIAEAKNNVIARLDDRPALDVFYDEIGDILSRDLQRAAGFIFVALPVKYDDRGDYTVRNLIGVDIDRKLLAIGEYVESGQALMFCKRDGATAREDLGRMLVEIGRLAGRRAIRGGLYFSCLGRGESLFGPDSAELRMIQENLGDFPLVGFFANGEISHDKIYGYTGVLTLFLDA</sequence>
<evidence type="ECO:0000313" key="2">
    <source>
        <dbReference type="Proteomes" id="UP000470022"/>
    </source>
</evidence>
<gene>
    <name evidence="1" type="ORF">GL267_006470</name>
</gene>
<name>A0ACD5H9Q1_9PROT</name>
<evidence type="ECO:0000313" key="1">
    <source>
        <dbReference type="EMBL" id="XRI70323.1"/>
    </source>
</evidence>
<keyword evidence="2" id="KW-1185">Reference proteome</keyword>
<organism evidence="1 2">
    <name type="scientific">Acidithiobacillus ferrianus</name>
    <dbReference type="NCBI Taxonomy" id="2678518"/>
    <lineage>
        <taxon>Bacteria</taxon>
        <taxon>Pseudomonadati</taxon>
        <taxon>Pseudomonadota</taxon>
        <taxon>Acidithiobacillia</taxon>
        <taxon>Acidithiobacillales</taxon>
        <taxon>Acidithiobacillaceae</taxon>
        <taxon>Acidithiobacillus</taxon>
    </lineage>
</organism>
<dbReference type="EMBL" id="CP127523">
    <property type="protein sequence ID" value="XRI70323.1"/>
    <property type="molecule type" value="Genomic_DNA"/>
</dbReference>
<dbReference type="Proteomes" id="UP000470022">
    <property type="component" value="Chromosome"/>
</dbReference>
<reference evidence="1" key="1">
    <citation type="submission" date="2023-06" db="EMBL/GenBank/DDBJ databases">
        <title>Complete and circular genome of Acidithiobacillus ferrianus DSM 107098.</title>
        <authorList>
            <person name="Norris P.R."/>
            <person name="Falagan C."/>
            <person name="Moya-Beltran A."/>
            <person name="Castro M."/>
            <person name="Quatrini R."/>
            <person name="Johnson D.B."/>
        </authorList>
    </citation>
    <scope>NUCLEOTIDE SEQUENCE</scope>
    <source>
        <strain evidence="1">MG</strain>
    </source>
</reference>
<protein>
    <submittedName>
        <fullName evidence="1">FIST N-terminal domain-containing protein</fullName>
    </submittedName>
</protein>
<proteinExistence type="predicted"/>
<accession>A0ACD5H9Q1</accession>